<dbReference type="SUPFAM" id="SSF52218">
    <property type="entry name" value="Flavoproteins"/>
    <property type="match status" value="1"/>
</dbReference>
<feature type="binding site" evidence="12">
    <location>
        <begin position="399"/>
        <end position="401"/>
    </location>
    <ligand>
        <name>FAD</name>
        <dbReference type="ChEBI" id="CHEBI:57692"/>
    </ligand>
</feature>
<feature type="binding site" evidence="12">
    <location>
        <begin position="514"/>
        <end position="515"/>
    </location>
    <ligand>
        <name>NADP(+)</name>
        <dbReference type="ChEBI" id="CHEBI:58349"/>
    </ligand>
</feature>
<reference evidence="17" key="2">
    <citation type="submission" date="2019-06" db="EMBL/GenBank/DDBJ databases">
        <title>Co-occurence of chitin degradation, pigmentation and bioactivity in marine Pseudoalteromonas.</title>
        <authorList>
            <person name="Sonnenschein E.C."/>
            <person name="Bech P.K."/>
        </authorList>
    </citation>
    <scope>NUCLEOTIDE SEQUENCE [LARGE SCALE GENOMIC DNA]</scope>
    <source>
        <strain evidence="17">S3790</strain>
    </source>
</reference>
<proteinExistence type="predicted"/>
<evidence type="ECO:0000256" key="10">
    <source>
        <dbReference type="ARBA" id="ARBA00052219"/>
    </source>
</evidence>
<dbReference type="InterPro" id="IPR029039">
    <property type="entry name" value="Flavoprotein-like_sf"/>
</dbReference>
<dbReference type="SUPFAM" id="SSF52343">
    <property type="entry name" value="Ferredoxin reductase-like, C-terminal NADP-linked domain"/>
    <property type="match status" value="1"/>
</dbReference>
<comment type="cofactor">
    <cofactor evidence="11 12">
        <name>FMN</name>
        <dbReference type="ChEBI" id="CHEBI:58210"/>
    </cofactor>
    <text evidence="11 12">Binds 1 FMN per subunit.</text>
</comment>
<evidence type="ECO:0000256" key="8">
    <source>
        <dbReference type="ARBA" id="ARBA00023002"/>
    </source>
</evidence>
<evidence type="ECO:0000313" key="17">
    <source>
        <dbReference type="Proteomes" id="UP000307217"/>
    </source>
</evidence>
<keyword evidence="9 11" id="KW-0198">Cysteine biosynthesis</keyword>
<keyword evidence="2 11" id="KW-0028">Amino-acid biosynthesis</keyword>
<dbReference type="Gene3D" id="3.40.50.360">
    <property type="match status" value="1"/>
</dbReference>
<dbReference type="PRINTS" id="PR00369">
    <property type="entry name" value="FLAVODOXIN"/>
</dbReference>
<comment type="cofactor">
    <cofactor evidence="11 12">
        <name>FAD</name>
        <dbReference type="ChEBI" id="CHEBI:57692"/>
    </cofactor>
    <text evidence="11 12">Binds 1 FAD per subunit.</text>
</comment>
<comment type="function">
    <text evidence="11">Component of the sulfite reductase complex that catalyzes the 6-electron reduction of sulfite to sulfide. This is one of several activities required for the biosynthesis of L-cysteine from sulfate. The flavoprotein component catalyzes the electron flow from NADPH -&gt; FAD -&gt; FMN to the hemoprotein component.</text>
</comment>
<dbReference type="PIRSF" id="PIRSF000207">
    <property type="entry name" value="SiR-FP_CysJ"/>
    <property type="match status" value="1"/>
</dbReference>
<dbReference type="Gene3D" id="2.40.30.10">
    <property type="entry name" value="Translation factors"/>
    <property type="match status" value="1"/>
</dbReference>
<dbReference type="InterPro" id="IPR001094">
    <property type="entry name" value="Flavdoxin-like"/>
</dbReference>
<keyword evidence="5 11" id="KW-0274">FAD</keyword>
<dbReference type="InterPro" id="IPR003097">
    <property type="entry name" value="CysJ-like_FAD-binding"/>
</dbReference>
<feature type="domain" description="Flavodoxin-like" evidence="14">
    <location>
        <begin position="58"/>
        <end position="196"/>
    </location>
</feature>
<feature type="binding site" evidence="12">
    <location>
        <position position="405"/>
    </location>
    <ligand>
        <name>FAD</name>
        <dbReference type="ChEBI" id="CHEBI:57692"/>
    </ligand>
</feature>
<dbReference type="PROSITE" id="PS50902">
    <property type="entry name" value="FLAVODOXIN_LIKE"/>
    <property type="match status" value="1"/>
</dbReference>
<dbReference type="EC" id="1.8.1.2" evidence="11"/>
<feature type="binding site" evidence="12">
    <location>
        <position position="594"/>
    </location>
    <ligand>
        <name>FAD</name>
        <dbReference type="ChEBI" id="CHEBI:57692"/>
    </ligand>
</feature>
<dbReference type="Proteomes" id="UP000307217">
    <property type="component" value="Unassembled WGS sequence"/>
</dbReference>
<keyword evidence="1 11" id="KW-0813">Transport</keyword>
<accession>A0A5S3V901</accession>
<dbReference type="GO" id="GO:0070814">
    <property type="term" value="P:hydrogen sulfide biosynthetic process"/>
    <property type="evidence" value="ECO:0007669"/>
    <property type="project" value="UniProtKB-UniPathway"/>
</dbReference>
<sequence length="594" mass="67001">MTHSNNTQLVPYLPEDMPFNDDQKQWLGGFLAGLHSRLLIKEETVAQSVQPAMQIKPLTIIYGSQTGNAENLAEEAAQMAKNHGLLASVFDMDDISVSQLSEAERLLVITSTYGDGEMPDNAQLLWDEINAQSAPSFESTYFSVLALGDTNYDDFCIAGIQWDERLEQLGATRVAQRIDCDVAYEAPAEQWMAEVLPTIAQKGSNLDQQPARTSEQKPKKHKAKFNKESPLKAKLLTKMRLTDECSSKETIHYELSLMDSGEHYDAGDALNIIAHNSATLVNDLLSVLNARAEQHETYNGKTDELEYIFTELLEIRQPSKDLIHEIARLSSCPELLSRLGDNQAMSDYLWGVDTVQLLKRYPDNALSPAQFIQLAKPMAPRAYSISSSLKKHPDQVHLTIASVRYTQDERQHNGVCSTYLADLVKIGESVTCYFSANKHFSVPNDLAAPIIMIGPGTGIAPFRAFLEEREATHATGDNWLFFGDRNAKTDYLYEQELTQMYQNGLLTRLDLAFSRDQAEKIYVQDKMLAQGETLFNWLENGAYLYVCGDAYKMAKDVDATLHTIVQRYGQYDENQTQEYMANLKKQKRYVRDVY</sequence>
<evidence type="ECO:0000256" key="13">
    <source>
        <dbReference type="SAM" id="MobiDB-lite"/>
    </source>
</evidence>
<evidence type="ECO:0000256" key="11">
    <source>
        <dbReference type="PIRNR" id="PIRNR000207"/>
    </source>
</evidence>
<dbReference type="OrthoDB" id="9816402at2"/>
<dbReference type="FunFam" id="3.40.50.80:FF:000001">
    <property type="entry name" value="NADPH--cytochrome P450 reductase 1"/>
    <property type="match status" value="1"/>
</dbReference>
<evidence type="ECO:0000256" key="3">
    <source>
        <dbReference type="ARBA" id="ARBA00022630"/>
    </source>
</evidence>
<evidence type="ECO:0000313" key="16">
    <source>
        <dbReference type="EMBL" id="TMO68341.1"/>
    </source>
</evidence>
<gene>
    <name evidence="16" type="ORF">CWC19_09740</name>
</gene>
<comment type="subunit">
    <text evidence="11">Alpha(8)-beta(8). The alpha component is a flavoprotein, the beta component is a hemoprotein.</text>
</comment>
<keyword evidence="4 11" id="KW-0288">FMN</keyword>
<evidence type="ECO:0000256" key="1">
    <source>
        <dbReference type="ARBA" id="ARBA00022448"/>
    </source>
</evidence>
<dbReference type="InterPro" id="IPR039261">
    <property type="entry name" value="FNR_nucleotide-bd"/>
</dbReference>
<feature type="binding site" evidence="12">
    <location>
        <begin position="147"/>
        <end position="156"/>
    </location>
    <ligand>
        <name>FMN</name>
        <dbReference type="ChEBI" id="CHEBI:58210"/>
    </ligand>
</feature>
<name>A0A5S3V901_9GAMM</name>
<keyword evidence="6 11" id="KW-0521">NADP</keyword>
<dbReference type="InterPro" id="IPR001433">
    <property type="entry name" value="OxRdtase_FAD/NAD-bd"/>
</dbReference>
<dbReference type="InterPro" id="IPR001709">
    <property type="entry name" value="Flavoprot_Pyr_Nucl_cyt_Rdtase"/>
</dbReference>
<evidence type="ECO:0000256" key="2">
    <source>
        <dbReference type="ARBA" id="ARBA00022605"/>
    </source>
</evidence>
<dbReference type="Pfam" id="PF00175">
    <property type="entry name" value="NAD_binding_1"/>
    <property type="match status" value="1"/>
</dbReference>
<feature type="binding site" evidence="12">
    <location>
        <begin position="520"/>
        <end position="524"/>
    </location>
    <ligand>
        <name>NADP(+)</name>
        <dbReference type="ChEBI" id="CHEBI:58349"/>
    </ligand>
</feature>
<dbReference type="CDD" id="cd06199">
    <property type="entry name" value="SiR"/>
    <property type="match status" value="1"/>
</dbReference>
<evidence type="ECO:0000259" key="14">
    <source>
        <dbReference type="PROSITE" id="PS50902"/>
    </source>
</evidence>
<comment type="pathway">
    <text evidence="11">Sulfur metabolism; hydrogen sulfide biosynthesis; hydrogen sulfide from sulfite (NADPH route): step 1/1.</text>
</comment>
<feature type="binding site" evidence="12">
    <location>
        <begin position="414"/>
        <end position="417"/>
    </location>
    <ligand>
        <name>FAD</name>
        <dbReference type="ChEBI" id="CHEBI:57692"/>
    </ligand>
</feature>
<dbReference type="PROSITE" id="PS51384">
    <property type="entry name" value="FAD_FR"/>
    <property type="match status" value="1"/>
</dbReference>
<dbReference type="EMBL" id="PNBX01000039">
    <property type="protein sequence ID" value="TMO68341.1"/>
    <property type="molecule type" value="Genomic_DNA"/>
</dbReference>
<dbReference type="GO" id="GO:0050660">
    <property type="term" value="F:flavin adenine dinucleotide binding"/>
    <property type="evidence" value="ECO:0007669"/>
    <property type="project" value="InterPro"/>
</dbReference>
<evidence type="ECO:0000256" key="6">
    <source>
        <dbReference type="ARBA" id="ARBA00022857"/>
    </source>
</evidence>
<dbReference type="InterPro" id="IPR008254">
    <property type="entry name" value="Flavodoxin/NO_synth"/>
</dbReference>
<dbReference type="GO" id="GO:0019344">
    <property type="term" value="P:cysteine biosynthetic process"/>
    <property type="evidence" value="ECO:0007669"/>
    <property type="project" value="UniProtKB-KW"/>
</dbReference>
<reference evidence="16 17" key="1">
    <citation type="submission" date="2018-01" db="EMBL/GenBank/DDBJ databases">
        <authorList>
            <person name="Paulsen S."/>
            <person name="Gram L.K."/>
        </authorList>
    </citation>
    <scope>NUCLEOTIDE SEQUENCE [LARGE SCALE GENOMIC DNA]</scope>
    <source>
        <strain evidence="16 17">S3790</strain>
    </source>
</reference>
<dbReference type="InterPro" id="IPR010199">
    <property type="entry name" value="CysJ"/>
</dbReference>
<dbReference type="Gene3D" id="3.40.50.80">
    <property type="entry name" value="Nucleotide-binding domain of ferredoxin-NADP reductase (FNR) module"/>
    <property type="match status" value="1"/>
</dbReference>
<dbReference type="RefSeq" id="WP_138591704.1">
    <property type="nucleotide sequence ID" value="NZ_PNBX01000039.1"/>
</dbReference>
<dbReference type="AlphaFoldDB" id="A0A5S3V901"/>
<keyword evidence="7 11" id="KW-0249">Electron transport</keyword>
<dbReference type="InterPro" id="IPR017927">
    <property type="entry name" value="FAD-bd_FR_type"/>
</dbReference>
<organism evidence="16 17">
    <name type="scientific">Pseudoalteromonas aurantia</name>
    <dbReference type="NCBI Taxonomy" id="43654"/>
    <lineage>
        <taxon>Bacteria</taxon>
        <taxon>Pseudomonadati</taxon>
        <taxon>Pseudomonadota</taxon>
        <taxon>Gammaproteobacteria</taxon>
        <taxon>Alteromonadales</taxon>
        <taxon>Pseudoalteromonadaceae</taxon>
        <taxon>Pseudoalteromonas</taxon>
    </lineage>
</organism>
<feature type="region of interest" description="Disordered" evidence="13">
    <location>
        <begin position="203"/>
        <end position="225"/>
    </location>
</feature>
<dbReference type="GO" id="GO:0004783">
    <property type="term" value="F:sulfite reductase (NADPH) activity"/>
    <property type="evidence" value="ECO:0007669"/>
    <property type="project" value="UniProtKB-EC"/>
</dbReference>
<feature type="binding site" evidence="12">
    <location>
        <begin position="111"/>
        <end position="114"/>
    </location>
    <ligand>
        <name>FMN</name>
        <dbReference type="ChEBI" id="CHEBI:58210"/>
    </ligand>
</feature>
<feature type="domain" description="FAD-binding FR-type" evidence="15">
    <location>
        <begin position="228"/>
        <end position="443"/>
    </location>
</feature>
<dbReference type="UniPathway" id="UPA00140">
    <property type="reaction ID" value="UER00207"/>
</dbReference>
<feature type="binding site" evidence="12">
    <location>
        <begin position="64"/>
        <end position="69"/>
    </location>
    <ligand>
        <name>FMN</name>
        <dbReference type="ChEBI" id="CHEBI:58210"/>
    </ligand>
</feature>
<evidence type="ECO:0000256" key="12">
    <source>
        <dbReference type="PIRSR" id="PIRSR000207-1"/>
    </source>
</evidence>
<dbReference type="InterPro" id="IPR017938">
    <property type="entry name" value="Riboflavin_synthase-like_b-brl"/>
</dbReference>
<evidence type="ECO:0000256" key="9">
    <source>
        <dbReference type="ARBA" id="ARBA00023192"/>
    </source>
</evidence>
<dbReference type="Pfam" id="PF00258">
    <property type="entry name" value="Flavodoxin_1"/>
    <property type="match status" value="1"/>
</dbReference>
<dbReference type="InterPro" id="IPR023173">
    <property type="entry name" value="NADPH_Cyt_P450_Rdtase_alpha"/>
</dbReference>
<evidence type="ECO:0000256" key="4">
    <source>
        <dbReference type="ARBA" id="ARBA00022643"/>
    </source>
</evidence>
<comment type="catalytic activity">
    <reaction evidence="10 11">
        <text>hydrogen sulfide + 3 NADP(+) + 3 H2O = sulfite + 3 NADPH + 4 H(+)</text>
        <dbReference type="Rhea" id="RHEA:13801"/>
        <dbReference type="ChEBI" id="CHEBI:15377"/>
        <dbReference type="ChEBI" id="CHEBI:15378"/>
        <dbReference type="ChEBI" id="CHEBI:17359"/>
        <dbReference type="ChEBI" id="CHEBI:29919"/>
        <dbReference type="ChEBI" id="CHEBI:57783"/>
        <dbReference type="ChEBI" id="CHEBI:58349"/>
        <dbReference type="EC" id="1.8.1.2"/>
    </reaction>
</comment>
<dbReference type="PANTHER" id="PTHR19384">
    <property type="entry name" value="NITRIC OXIDE SYNTHASE-RELATED"/>
    <property type="match status" value="1"/>
</dbReference>
<evidence type="ECO:0000259" key="15">
    <source>
        <dbReference type="PROSITE" id="PS51384"/>
    </source>
</evidence>
<dbReference type="PRINTS" id="PR00371">
    <property type="entry name" value="FPNCR"/>
</dbReference>
<feature type="binding site" evidence="12">
    <location>
        <position position="556"/>
    </location>
    <ligand>
        <name>NADP(+)</name>
        <dbReference type="ChEBI" id="CHEBI:58349"/>
    </ligand>
</feature>
<dbReference type="Gene3D" id="1.20.990.10">
    <property type="entry name" value="NADPH-cytochrome p450 Reductase, Chain A, domain 3"/>
    <property type="match status" value="1"/>
</dbReference>
<keyword evidence="8 11" id="KW-0560">Oxidoreductase</keyword>
<comment type="caution">
    <text evidence="16">The sequence shown here is derived from an EMBL/GenBank/DDBJ whole genome shotgun (WGS) entry which is preliminary data.</text>
</comment>
<dbReference type="GO" id="GO:0005829">
    <property type="term" value="C:cytosol"/>
    <property type="evidence" value="ECO:0007669"/>
    <property type="project" value="TreeGrafter"/>
</dbReference>
<evidence type="ECO:0000256" key="5">
    <source>
        <dbReference type="ARBA" id="ARBA00022827"/>
    </source>
</evidence>
<feature type="binding site" evidence="12">
    <location>
        <begin position="381"/>
        <end position="384"/>
    </location>
    <ligand>
        <name>FAD</name>
        <dbReference type="ChEBI" id="CHEBI:57692"/>
    </ligand>
</feature>
<protein>
    <recommendedName>
        <fullName evidence="11">Sulfite reductase [NADPH] flavoprotein alpha-component</fullName>
        <shortName evidence="11">SiR-FP</shortName>
        <ecNumber evidence="11">1.8.1.2</ecNumber>
    </recommendedName>
</protein>
<evidence type="ECO:0000256" key="7">
    <source>
        <dbReference type="ARBA" id="ARBA00022982"/>
    </source>
</evidence>
<dbReference type="PANTHER" id="PTHR19384:SF128">
    <property type="entry name" value="NADPH OXIDOREDUCTASE A"/>
    <property type="match status" value="1"/>
</dbReference>
<dbReference type="Pfam" id="PF00667">
    <property type="entry name" value="FAD_binding_1"/>
    <property type="match status" value="1"/>
</dbReference>
<feature type="compositionally biased region" description="Polar residues" evidence="13">
    <location>
        <begin position="203"/>
        <end position="213"/>
    </location>
</feature>
<dbReference type="SUPFAM" id="SSF63380">
    <property type="entry name" value="Riboflavin synthase domain-like"/>
    <property type="match status" value="1"/>
</dbReference>
<dbReference type="GO" id="GO:0010181">
    <property type="term" value="F:FMN binding"/>
    <property type="evidence" value="ECO:0007669"/>
    <property type="project" value="InterPro"/>
</dbReference>
<keyword evidence="3 11" id="KW-0285">Flavoprotein</keyword>